<reference evidence="1 2" key="1">
    <citation type="submission" date="2020-05" db="EMBL/GenBank/DDBJ databases">
        <title>Azospirillum oleiclasticum sp. nov, a nitrogen-fixing and heavy crude oil-emulsifying bacterium isolated from the crude oil of Yumen Oilfield.</title>
        <authorList>
            <person name="Wu D."/>
            <person name="Cai M."/>
            <person name="Zhang X."/>
        </authorList>
    </citation>
    <scope>NUCLEOTIDE SEQUENCE [LARGE SCALE GENOMIC DNA]</scope>
    <source>
        <strain evidence="1 2">ROY-1-1-2</strain>
    </source>
</reference>
<comment type="caution">
    <text evidence="1">The sequence shown here is derived from an EMBL/GenBank/DDBJ whole genome shotgun (WGS) entry which is preliminary data.</text>
</comment>
<proteinExistence type="predicted"/>
<name>A0ABX2T653_9PROT</name>
<sequence length="123" mass="14297">MEIIFYNPSFTDDIDSEVEDIVVSEKLFERLAKTEFSKIGVSEPLSINIDGEMIEVVVVKVTPIIRRSILLYFGELLFNVVSERIGEGEDIAREKYKDYLRDEVSIVELIRMFGNERFTLVQR</sequence>
<dbReference type="Proteomes" id="UP000584642">
    <property type="component" value="Unassembled WGS sequence"/>
</dbReference>
<protein>
    <submittedName>
        <fullName evidence="1">Uncharacterized protein</fullName>
    </submittedName>
</protein>
<evidence type="ECO:0000313" key="2">
    <source>
        <dbReference type="Proteomes" id="UP000584642"/>
    </source>
</evidence>
<evidence type="ECO:0000313" key="1">
    <source>
        <dbReference type="EMBL" id="NYZ18772.1"/>
    </source>
</evidence>
<keyword evidence="2" id="KW-1185">Reference proteome</keyword>
<gene>
    <name evidence="1" type="ORF">HND93_03540</name>
</gene>
<dbReference type="RefSeq" id="WP_180280488.1">
    <property type="nucleotide sequence ID" value="NZ_JABFDB010000001.1"/>
</dbReference>
<organism evidence="1 2">
    <name type="scientific">Azospirillum oleiclasticum</name>
    <dbReference type="NCBI Taxonomy" id="2735135"/>
    <lineage>
        <taxon>Bacteria</taxon>
        <taxon>Pseudomonadati</taxon>
        <taxon>Pseudomonadota</taxon>
        <taxon>Alphaproteobacteria</taxon>
        <taxon>Rhodospirillales</taxon>
        <taxon>Azospirillaceae</taxon>
        <taxon>Azospirillum</taxon>
    </lineage>
</organism>
<accession>A0ABX2T653</accession>
<dbReference type="EMBL" id="JABFDB010000001">
    <property type="protein sequence ID" value="NYZ18772.1"/>
    <property type="molecule type" value="Genomic_DNA"/>
</dbReference>